<proteinExistence type="predicted"/>
<evidence type="ECO:0000256" key="1">
    <source>
        <dbReference type="SAM" id="Phobius"/>
    </source>
</evidence>
<dbReference type="EMBL" id="CDPU01000022">
    <property type="protein sequence ID" value="CEO51279.1"/>
    <property type="molecule type" value="Genomic_DNA"/>
</dbReference>
<dbReference type="AlphaFoldDB" id="A0A0B7K298"/>
<feature type="domain" description="ER-bound oxygenase mpaB/mpaB'/Rubber oxygenase catalytic" evidence="2">
    <location>
        <begin position="182"/>
        <end position="383"/>
    </location>
</feature>
<organism evidence="3">
    <name type="scientific">Bionectria ochroleuca</name>
    <name type="common">Gliocladium roseum</name>
    <dbReference type="NCBI Taxonomy" id="29856"/>
    <lineage>
        <taxon>Eukaryota</taxon>
        <taxon>Fungi</taxon>
        <taxon>Dikarya</taxon>
        <taxon>Ascomycota</taxon>
        <taxon>Pezizomycotina</taxon>
        <taxon>Sordariomycetes</taxon>
        <taxon>Hypocreomycetidae</taxon>
        <taxon>Hypocreales</taxon>
        <taxon>Bionectriaceae</taxon>
        <taxon>Clonostachys</taxon>
    </lineage>
</organism>
<dbReference type="InterPro" id="IPR018713">
    <property type="entry name" value="MPAB/Lcp_cat_dom"/>
</dbReference>
<accession>A0A0B7K298</accession>
<gene>
    <name evidence="3" type="ORF">BN869_000007337_1</name>
</gene>
<evidence type="ECO:0000259" key="2">
    <source>
        <dbReference type="Pfam" id="PF09995"/>
    </source>
</evidence>
<dbReference type="PANTHER" id="PTHR37539">
    <property type="entry name" value="SECRETED PROTEIN-RELATED"/>
    <property type="match status" value="1"/>
</dbReference>
<dbReference type="Pfam" id="PF09995">
    <property type="entry name" value="MPAB_Lcp_cat"/>
    <property type="match status" value="1"/>
</dbReference>
<name>A0A0B7K298_BIOOC</name>
<keyword evidence="1" id="KW-1133">Transmembrane helix</keyword>
<dbReference type="InterPro" id="IPR037473">
    <property type="entry name" value="Lcp-like"/>
</dbReference>
<feature type="transmembrane region" description="Helical" evidence="1">
    <location>
        <begin position="479"/>
        <end position="498"/>
    </location>
</feature>
<dbReference type="PANTHER" id="PTHR37539:SF1">
    <property type="entry name" value="ER-BOUND OXYGENASE MPAB_MPAB'_RUBBER OXYGENASE CATALYTIC DOMAIN-CONTAINING PROTEIN"/>
    <property type="match status" value="1"/>
</dbReference>
<sequence length="507" mass="58200">MYRLQSREVEAIQLSLYYSPPNVSSNSNGSCYPSAAMSKIPTQGEYLDWYGFKFRWASYHQTPDQLNHYLYSYDTLSTDALEALDKLSPPAPTAPRKDIQTAYEPKEKSLTRDLFKLLEKNKNDDQAIRALWNEVNTVPEWVNWDEIERGQKVFWRYAGPAITALTHLSLLGGMSSGRTVETLDRTGGFGARAVKRRLMETVQHTFGVHKDIQSIQPGGEGWEASVRVRLLHSSVRRRIIQLAQEKPEYYSIKDHGVPVNDLDCIGTINTFSSTVIWLGYPRQGIYLSKREILDYLALWRYVAYLMGTPHDWMATPEMAKAMMESLLVSEYRPTKKSATLANNIITGFEGEPPIYASRGYINALTWWLNGPQLARALEIEKPSLYHYALVASQCWHFMLISYITSSIPYLDHRNIEFMKRSYYDAFVFNKKKGALGYKAMFLFKWIPDHVNTTTPLGVTDEERRKMSGAFGRGTIEKTALFQLLLSTLMLFSLAYYVWTVLHRTQGE</sequence>
<evidence type="ECO:0000313" key="3">
    <source>
        <dbReference type="EMBL" id="CEO51279.1"/>
    </source>
</evidence>
<keyword evidence="1" id="KW-0472">Membrane</keyword>
<protein>
    <recommendedName>
        <fullName evidence="2">ER-bound oxygenase mpaB/mpaB'/Rubber oxygenase catalytic domain-containing protein</fullName>
    </recommendedName>
</protein>
<dbReference type="GO" id="GO:0016491">
    <property type="term" value="F:oxidoreductase activity"/>
    <property type="evidence" value="ECO:0007669"/>
    <property type="project" value="InterPro"/>
</dbReference>
<reference evidence="3" key="1">
    <citation type="submission" date="2015-01" db="EMBL/GenBank/DDBJ databases">
        <authorList>
            <person name="Durling Mikael"/>
        </authorList>
    </citation>
    <scope>NUCLEOTIDE SEQUENCE</scope>
</reference>
<keyword evidence="1" id="KW-0812">Transmembrane</keyword>